<sequence>TVNSTLINKSSPHPRSRTTPSGGKIMAKITLKISENVRAILD</sequence>
<dbReference type="AlphaFoldDB" id="A0A9N9CH34"/>
<evidence type="ECO:0000313" key="2">
    <source>
        <dbReference type="EMBL" id="CAG8603377.1"/>
    </source>
</evidence>
<evidence type="ECO:0000256" key="1">
    <source>
        <dbReference type="SAM" id="MobiDB-lite"/>
    </source>
</evidence>
<protein>
    <submittedName>
        <fullName evidence="2">3234_t:CDS:1</fullName>
    </submittedName>
</protein>
<gene>
    <name evidence="2" type="ORF">RFULGI_LOCUS6687</name>
</gene>
<feature type="compositionally biased region" description="Low complexity" evidence="1">
    <location>
        <begin position="10"/>
        <end position="21"/>
    </location>
</feature>
<accession>A0A9N9CH34</accession>
<keyword evidence="3" id="KW-1185">Reference proteome</keyword>
<feature type="region of interest" description="Disordered" evidence="1">
    <location>
        <begin position="1"/>
        <end position="22"/>
    </location>
</feature>
<dbReference type="EMBL" id="CAJVPZ010008934">
    <property type="protein sequence ID" value="CAG8603377.1"/>
    <property type="molecule type" value="Genomic_DNA"/>
</dbReference>
<reference evidence="2" key="1">
    <citation type="submission" date="2021-06" db="EMBL/GenBank/DDBJ databases">
        <authorList>
            <person name="Kallberg Y."/>
            <person name="Tangrot J."/>
            <person name="Rosling A."/>
        </authorList>
    </citation>
    <scope>NUCLEOTIDE SEQUENCE</scope>
    <source>
        <strain evidence="2">IN212</strain>
    </source>
</reference>
<proteinExistence type="predicted"/>
<organism evidence="2 3">
    <name type="scientific">Racocetra fulgida</name>
    <dbReference type="NCBI Taxonomy" id="60492"/>
    <lineage>
        <taxon>Eukaryota</taxon>
        <taxon>Fungi</taxon>
        <taxon>Fungi incertae sedis</taxon>
        <taxon>Mucoromycota</taxon>
        <taxon>Glomeromycotina</taxon>
        <taxon>Glomeromycetes</taxon>
        <taxon>Diversisporales</taxon>
        <taxon>Gigasporaceae</taxon>
        <taxon>Racocetra</taxon>
    </lineage>
</organism>
<name>A0A9N9CH34_9GLOM</name>
<evidence type="ECO:0000313" key="3">
    <source>
        <dbReference type="Proteomes" id="UP000789396"/>
    </source>
</evidence>
<feature type="non-terminal residue" evidence="2">
    <location>
        <position position="1"/>
    </location>
</feature>
<dbReference type="Proteomes" id="UP000789396">
    <property type="component" value="Unassembled WGS sequence"/>
</dbReference>
<comment type="caution">
    <text evidence="2">The sequence shown here is derived from an EMBL/GenBank/DDBJ whole genome shotgun (WGS) entry which is preliminary data.</text>
</comment>